<accession>A0A8S1QJ70</accession>
<gene>
    <name evidence="2" type="ORF">PSON_ATCC_30995.1.T1080096</name>
</gene>
<dbReference type="AlphaFoldDB" id="A0A8S1QJ70"/>
<dbReference type="EMBL" id="CAJJDN010000108">
    <property type="protein sequence ID" value="CAD8115406.1"/>
    <property type="molecule type" value="Genomic_DNA"/>
</dbReference>
<reference evidence="2" key="1">
    <citation type="submission" date="2021-01" db="EMBL/GenBank/DDBJ databases">
        <authorList>
            <consortium name="Genoscope - CEA"/>
            <person name="William W."/>
        </authorList>
    </citation>
    <scope>NUCLEOTIDE SEQUENCE</scope>
</reference>
<organism evidence="2 3">
    <name type="scientific">Paramecium sonneborni</name>
    <dbReference type="NCBI Taxonomy" id="65129"/>
    <lineage>
        <taxon>Eukaryota</taxon>
        <taxon>Sar</taxon>
        <taxon>Alveolata</taxon>
        <taxon>Ciliophora</taxon>
        <taxon>Intramacronucleata</taxon>
        <taxon>Oligohymenophorea</taxon>
        <taxon>Peniculida</taxon>
        <taxon>Parameciidae</taxon>
        <taxon>Paramecium</taxon>
    </lineage>
</organism>
<sequence length="257" mass="30269">MYIQRDNLQSRGQVSSSHRNFQTKRTKTEPSLLPNFDILQENVKNQFALGHIRGKWLHKPQYVIPKTEIQQKRDETYGKVNNKSKTKKLTFLKFGFRMHEKKNNYYLQPLIKQVHDAFGELANDGSMGVVDLWSDRNVNRLMDAIEMTRDNLLVRRMGKEKQKSDESGLNRVNEKKVNNIFKQSDDDTFKIKFQLTNVEKRRLTRIAMPTLCYQIRHSDPNDGIAAIVSSIDELHQENLEIYTNLYQQIKKIQKNIK</sequence>
<keyword evidence="3" id="KW-1185">Reference proteome</keyword>
<evidence type="ECO:0000256" key="1">
    <source>
        <dbReference type="SAM" id="MobiDB-lite"/>
    </source>
</evidence>
<evidence type="ECO:0000313" key="2">
    <source>
        <dbReference type="EMBL" id="CAD8115406.1"/>
    </source>
</evidence>
<evidence type="ECO:0000313" key="3">
    <source>
        <dbReference type="Proteomes" id="UP000692954"/>
    </source>
</evidence>
<feature type="region of interest" description="Disordered" evidence="1">
    <location>
        <begin position="1"/>
        <end position="27"/>
    </location>
</feature>
<dbReference type="Proteomes" id="UP000692954">
    <property type="component" value="Unassembled WGS sequence"/>
</dbReference>
<name>A0A8S1QJ70_9CILI</name>
<dbReference type="OrthoDB" id="295318at2759"/>
<protein>
    <submittedName>
        <fullName evidence="2">Uncharacterized protein</fullName>
    </submittedName>
</protein>
<proteinExistence type="predicted"/>
<comment type="caution">
    <text evidence="2">The sequence shown here is derived from an EMBL/GenBank/DDBJ whole genome shotgun (WGS) entry which is preliminary data.</text>
</comment>
<feature type="compositionally biased region" description="Polar residues" evidence="1">
    <location>
        <begin position="1"/>
        <end position="20"/>
    </location>
</feature>